<sequence length="240" mass="27361">MIQGFEPSFNEPTGKMIQTFVIGILLPFLLVFGSIGCSASQKAKSKERNESKSKREVAVPKTGEIVEHLEKRKELKFTMEISVPKPVANEVHVEKSKESKSTKEVSLPKPVDNEVKPKEPATDESVTTNTTTGSCTATSVVENRRLWRLQNREGLPDKSPIYNQKLKEIPLREAAVYRGNIDEKLESENDEWIQEIEAIDTNFQPTDTELFDREIDPNLRAKVNDKNCELWETRMQQEVE</sequence>
<keyword evidence="2" id="KW-0472">Membrane</keyword>
<protein>
    <submittedName>
        <fullName evidence="4">Uncharacterized protein</fullName>
    </submittedName>
</protein>
<keyword evidence="3" id="KW-1185">Reference proteome</keyword>
<keyword evidence="2" id="KW-1133">Transmembrane helix</keyword>
<evidence type="ECO:0000256" key="2">
    <source>
        <dbReference type="SAM" id="Phobius"/>
    </source>
</evidence>
<organism evidence="3 4">
    <name type="scientific">Mesorhabditis belari</name>
    <dbReference type="NCBI Taxonomy" id="2138241"/>
    <lineage>
        <taxon>Eukaryota</taxon>
        <taxon>Metazoa</taxon>
        <taxon>Ecdysozoa</taxon>
        <taxon>Nematoda</taxon>
        <taxon>Chromadorea</taxon>
        <taxon>Rhabditida</taxon>
        <taxon>Rhabditina</taxon>
        <taxon>Rhabditomorpha</taxon>
        <taxon>Rhabditoidea</taxon>
        <taxon>Rhabditidae</taxon>
        <taxon>Mesorhabditinae</taxon>
        <taxon>Mesorhabditis</taxon>
    </lineage>
</organism>
<proteinExistence type="predicted"/>
<feature type="region of interest" description="Disordered" evidence="1">
    <location>
        <begin position="90"/>
        <end position="134"/>
    </location>
</feature>
<accession>A0AAF3EMF4</accession>
<evidence type="ECO:0000256" key="1">
    <source>
        <dbReference type="SAM" id="MobiDB-lite"/>
    </source>
</evidence>
<dbReference type="AlphaFoldDB" id="A0AAF3EMF4"/>
<dbReference type="WBParaSite" id="MBELARI_LOCUS15209">
    <property type="protein sequence ID" value="MBELARI_LOCUS15209"/>
    <property type="gene ID" value="MBELARI_LOCUS15209"/>
</dbReference>
<feature type="transmembrane region" description="Helical" evidence="2">
    <location>
        <begin position="20"/>
        <end position="39"/>
    </location>
</feature>
<feature type="compositionally biased region" description="Low complexity" evidence="1">
    <location>
        <begin position="123"/>
        <end position="134"/>
    </location>
</feature>
<name>A0AAF3EMF4_9BILA</name>
<dbReference type="Proteomes" id="UP000887575">
    <property type="component" value="Unassembled WGS sequence"/>
</dbReference>
<feature type="compositionally biased region" description="Basic and acidic residues" evidence="1">
    <location>
        <begin position="91"/>
        <end position="103"/>
    </location>
</feature>
<keyword evidence="2" id="KW-0812">Transmembrane</keyword>
<feature type="compositionally biased region" description="Basic and acidic residues" evidence="1">
    <location>
        <begin position="111"/>
        <end position="121"/>
    </location>
</feature>
<reference evidence="4" key="1">
    <citation type="submission" date="2024-02" db="UniProtKB">
        <authorList>
            <consortium name="WormBaseParasite"/>
        </authorList>
    </citation>
    <scope>IDENTIFICATION</scope>
</reference>
<evidence type="ECO:0000313" key="3">
    <source>
        <dbReference type="Proteomes" id="UP000887575"/>
    </source>
</evidence>
<evidence type="ECO:0000313" key="4">
    <source>
        <dbReference type="WBParaSite" id="MBELARI_LOCUS15209"/>
    </source>
</evidence>